<proteinExistence type="predicted"/>
<dbReference type="Pfam" id="PF13649">
    <property type="entry name" value="Methyltransf_25"/>
    <property type="match status" value="1"/>
</dbReference>
<dbReference type="InterPro" id="IPR041698">
    <property type="entry name" value="Methyltransf_25"/>
</dbReference>
<feature type="domain" description="Methyltransferase" evidence="1">
    <location>
        <begin position="93"/>
        <end position="182"/>
    </location>
</feature>
<dbReference type="CDD" id="cd02440">
    <property type="entry name" value="AdoMet_MTases"/>
    <property type="match status" value="1"/>
</dbReference>
<organism evidence="2 3">
    <name type="scientific">Xanthomonas arboricola pv. corylina</name>
    <dbReference type="NCBI Taxonomy" id="487821"/>
    <lineage>
        <taxon>Bacteria</taxon>
        <taxon>Pseudomonadati</taxon>
        <taxon>Pseudomonadota</taxon>
        <taxon>Gammaproteobacteria</taxon>
        <taxon>Lysobacterales</taxon>
        <taxon>Lysobacteraceae</taxon>
        <taxon>Xanthomonas</taxon>
    </lineage>
</organism>
<dbReference type="AlphaFoldDB" id="A0A8D6Y7Q2"/>
<dbReference type="REBASE" id="516270">
    <property type="entry name" value="M1.Xar1159ORF20860P"/>
</dbReference>
<reference evidence="2 3" key="1">
    <citation type="submission" date="2021-02" db="EMBL/GenBank/DDBJ databases">
        <authorList>
            <person name="Pothier F. J."/>
        </authorList>
    </citation>
    <scope>NUCLEOTIDE SEQUENCE [LARGE SCALE GENOMIC DNA]</scope>
    <source>
        <strain evidence="2 3">CFBP 1159</strain>
    </source>
</reference>
<dbReference type="EMBL" id="HG992341">
    <property type="protein sequence ID" value="CAE6767746.1"/>
    <property type="molecule type" value="Genomic_DNA"/>
</dbReference>
<dbReference type="SUPFAM" id="SSF53335">
    <property type="entry name" value="S-adenosyl-L-methionine-dependent methyltransferases"/>
    <property type="match status" value="1"/>
</dbReference>
<dbReference type="InterPro" id="IPR029063">
    <property type="entry name" value="SAM-dependent_MTases_sf"/>
</dbReference>
<protein>
    <recommendedName>
        <fullName evidence="1">Methyltransferase domain-containing protein</fullName>
    </recommendedName>
</protein>
<evidence type="ECO:0000259" key="1">
    <source>
        <dbReference type="Pfam" id="PF13649"/>
    </source>
</evidence>
<dbReference type="Proteomes" id="UP000835243">
    <property type="component" value="Chromosome"/>
</dbReference>
<sequence length="267" mass="30077">MLACIKCIISLQSAMGYDCAKARTEKGFMDVTAVSQLVRRRLDAAPADPSWDLPEVSEPKIHRIHGYPAKFPAFLATKALAHARASGLSPTRVADLFCGCGTVAQEAKREGLDFWGCDINPVATLIARTKSADLRPARLRLYSASILSAMPEQQATIDLAPAARARLDQWFQPDQFDDLARLLNAIRLVVPSRSKYREAFYCAFSAILKNCSQWRRRSIKPSFDYKKVLRMSQQLLRASATSYARRLPIRRIYQKSGLIFIWQMCCQ</sequence>
<accession>A0A8D6Y7Q2</accession>
<dbReference type="EMBL" id="HG992341">
    <property type="protein sequence ID" value="CAE6767729.1"/>
    <property type="molecule type" value="Genomic_DNA"/>
</dbReference>
<name>A0A8D6Y7Q2_9XANT</name>
<dbReference type="Gene3D" id="3.40.50.150">
    <property type="entry name" value="Vaccinia Virus protein VP39"/>
    <property type="match status" value="1"/>
</dbReference>
<evidence type="ECO:0000313" key="3">
    <source>
        <dbReference type="Proteomes" id="UP000835243"/>
    </source>
</evidence>
<evidence type="ECO:0000313" key="2">
    <source>
        <dbReference type="EMBL" id="CAE6767729.1"/>
    </source>
</evidence>
<gene>
    <name evidence="2" type="ORF">CFBP1159_20860</name>
</gene>